<dbReference type="SUPFAM" id="SSF46689">
    <property type="entry name" value="Homeodomain-like"/>
    <property type="match status" value="1"/>
</dbReference>
<evidence type="ECO:0000313" key="6">
    <source>
        <dbReference type="EMBL" id="TXN30625.1"/>
    </source>
</evidence>
<dbReference type="GO" id="GO:0000976">
    <property type="term" value="F:transcription cis-regulatory region binding"/>
    <property type="evidence" value="ECO:0007669"/>
    <property type="project" value="TreeGrafter"/>
</dbReference>
<proteinExistence type="predicted"/>
<evidence type="ECO:0000256" key="4">
    <source>
        <dbReference type="PROSITE-ProRule" id="PRU00335"/>
    </source>
</evidence>
<dbReference type="Pfam" id="PF00440">
    <property type="entry name" value="TetR_N"/>
    <property type="match status" value="1"/>
</dbReference>
<dbReference type="InterPro" id="IPR036271">
    <property type="entry name" value="Tet_transcr_reg_TetR-rel_C_sf"/>
</dbReference>
<keyword evidence="7" id="KW-1185">Reference proteome</keyword>
<dbReference type="SUPFAM" id="SSF48498">
    <property type="entry name" value="Tetracyclin repressor-like, C-terminal domain"/>
    <property type="match status" value="1"/>
</dbReference>
<reference evidence="6 7" key="1">
    <citation type="submission" date="2019-08" db="EMBL/GenBank/DDBJ databases">
        <title>Bacterial whole genome sequence for Glaciihabitans sp. CHu50b-6-2.</title>
        <authorList>
            <person name="Jin L."/>
        </authorList>
    </citation>
    <scope>NUCLEOTIDE SEQUENCE [LARGE SCALE GENOMIC DNA]</scope>
    <source>
        <strain evidence="6 7">CHu50b-6-2</strain>
    </source>
</reference>
<keyword evidence="2 4" id="KW-0238">DNA-binding</keyword>
<feature type="DNA-binding region" description="H-T-H motif" evidence="4">
    <location>
        <begin position="36"/>
        <end position="55"/>
    </location>
</feature>
<dbReference type="PANTHER" id="PTHR30055">
    <property type="entry name" value="HTH-TYPE TRANSCRIPTIONAL REGULATOR RUTR"/>
    <property type="match status" value="1"/>
</dbReference>
<evidence type="ECO:0000256" key="2">
    <source>
        <dbReference type="ARBA" id="ARBA00023125"/>
    </source>
</evidence>
<dbReference type="RefSeq" id="WP_147783307.1">
    <property type="nucleotide sequence ID" value="NZ_VRMG01000006.1"/>
</dbReference>
<evidence type="ECO:0000259" key="5">
    <source>
        <dbReference type="PROSITE" id="PS50977"/>
    </source>
</evidence>
<gene>
    <name evidence="6" type="ORF">FVP33_08885</name>
</gene>
<dbReference type="PANTHER" id="PTHR30055:SF234">
    <property type="entry name" value="HTH-TYPE TRANSCRIPTIONAL REGULATOR BETI"/>
    <property type="match status" value="1"/>
</dbReference>
<protein>
    <submittedName>
        <fullName evidence="6">TetR/AcrR family transcriptional regulator</fullName>
    </submittedName>
</protein>
<evidence type="ECO:0000256" key="1">
    <source>
        <dbReference type="ARBA" id="ARBA00023015"/>
    </source>
</evidence>
<accession>A0A5C8URN9</accession>
<feature type="domain" description="HTH tetR-type" evidence="5">
    <location>
        <begin position="15"/>
        <end position="73"/>
    </location>
</feature>
<dbReference type="InterPro" id="IPR009057">
    <property type="entry name" value="Homeodomain-like_sf"/>
</dbReference>
<keyword evidence="3" id="KW-0804">Transcription</keyword>
<dbReference type="PROSITE" id="PS50977">
    <property type="entry name" value="HTH_TETR_2"/>
    <property type="match status" value="1"/>
</dbReference>
<dbReference type="InterPro" id="IPR050109">
    <property type="entry name" value="HTH-type_TetR-like_transc_reg"/>
</dbReference>
<organism evidence="6 7">
    <name type="scientific">Lacisediminihabitans profunda</name>
    <dbReference type="NCBI Taxonomy" id="2594790"/>
    <lineage>
        <taxon>Bacteria</taxon>
        <taxon>Bacillati</taxon>
        <taxon>Actinomycetota</taxon>
        <taxon>Actinomycetes</taxon>
        <taxon>Micrococcales</taxon>
        <taxon>Microbacteriaceae</taxon>
        <taxon>Lacisediminihabitans</taxon>
    </lineage>
</organism>
<dbReference type="GO" id="GO:0003700">
    <property type="term" value="F:DNA-binding transcription factor activity"/>
    <property type="evidence" value="ECO:0007669"/>
    <property type="project" value="TreeGrafter"/>
</dbReference>
<evidence type="ECO:0000313" key="7">
    <source>
        <dbReference type="Proteomes" id="UP000321379"/>
    </source>
</evidence>
<dbReference type="EMBL" id="VRMG01000006">
    <property type="protein sequence ID" value="TXN30625.1"/>
    <property type="molecule type" value="Genomic_DNA"/>
</dbReference>
<comment type="caution">
    <text evidence="6">The sequence shown here is derived from an EMBL/GenBank/DDBJ whole genome shotgun (WGS) entry which is preliminary data.</text>
</comment>
<name>A0A5C8URN9_9MICO</name>
<keyword evidence="1" id="KW-0805">Transcription regulation</keyword>
<sequence>MTTDVTDRTQRVDAQRNRAAIIDAALACLSANPRASMAEIARAAGVGRVTLYGHFSSRRELVEAASVQAIGRAEVQLAPLDLDGDPREALRLLVTTSWRLVDDFQGLIGAAEQELGADRVREHHDETMLRVRRLMERGQASGQFRSDQSADWLTACFFAILHGAATEIRLGRLGEDEADRLLPDTIQALVSVPA</sequence>
<dbReference type="Proteomes" id="UP000321379">
    <property type="component" value="Unassembled WGS sequence"/>
</dbReference>
<evidence type="ECO:0000256" key="3">
    <source>
        <dbReference type="ARBA" id="ARBA00023163"/>
    </source>
</evidence>
<dbReference type="Gene3D" id="1.10.357.10">
    <property type="entry name" value="Tetracycline Repressor, domain 2"/>
    <property type="match status" value="1"/>
</dbReference>
<dbReference type="InterPro" id="IPR001647">
    <property type="entry name" value="HTH_TetR"/>
</dbReference>
<dbReference type="AlphaFoldDB" id="A0A5C8URN9"/>